<dbReference type="EMBL" id="BJCD01000050">
    <property type="protein sequence ID" value="GDZ94941.1"/>
    <property type="molecule type" value="Genomic_DNA"/>
</dbReference>
<reference evidence="3" key="1">
    <citation type="submission" date="2019-02" db="EMBL/GenBank/DDBJ databases">
        <title>Draft genome sequence of Planktothrix agardhii NIES-905.</title>
        <authorList>
            <person name="Yamaguchi H."/>
            <person name="Suzuki S."/>
            <person name="Kawachi M."/>
        </authorList>
    </citation>
    <scope>NUCLEOTIDE SEQUENCE [LARGE SCALE GENOMIC DNA]</scope>
    <source>
        <strain evidence="3">CCAP 1459/11A</strain>
    </source>
</reference>
<keyword evidence="1" id="KW-0812">Transmembrane</keyword>
<proteinExistence type="predicted"/>
<organism evidence="2 3">
    <name type="scientific">Planktothrix agardhii CCAP 1459/11A</name>
    <dbReference type="NCBI Taxonomy" id="282420"/>
    <lineage>
        <taxon>Bacteria</taxon>
        <taxon>Bacillati</taxon>
        <taxon>Cyanobacteriota</taxon>
        <taxon>Cyanophyceae</taxon>
        <taxon>Oscillatoriophycideae</taxon>
        <taxon>Oscillatoriales</taxon>
        <taxon>Microcoleaceae</taxon>
        <taxon>Planktothrix</taxon>
    </lineage>
</organism>
<gene>
    <name evidence="2" type="ORF">PA905_29780</name>
</gene>
<evidence type="ECO:0000313" key="2">
    <source>
        <dbReference type="EMBL" id="GDZ94941.1"/>
    </source>
</evidence>
<evidence type="ECO:0000256" key="1">
    <source>
        <dbReference type="SAM" id="Phobius"/>
    </source>
</evidence>
<protein>
    <submittedName>
        <fullName evidence="2">Uncharacterized protein</fullName>
    </submittedName>
</protein>
<feature type="transmembrane region" description="Helical" evidence="1">
    <location>
        <begin position="21"/>
        <end position="41"/>
    </location>
</feature>
<name>A0A4P5ZZ38_PLAAG</name>
<comment type="caution">
    <text evidence="2">The sequence shown here is derived from an EMBL/GenBank/DDBJ whole genome shotgun (WGS) entry which is preliminary data.</text>
</comment>
<keyword evidence="1" id="KW-0472">Membrane</keyword>
<dbReference type="Proteomes" id="UP000299794">
    <property type="component" value="Unassembled WGS sequence"/>
</dbReference>
<dbReference type="AlphaFoldDB" id="A0A4P5ZZ38"/>
<keyword evidence="1" id="KW-1133">Transmembrane helix</keyword>
<accession>A0A4P5ZZ38</accession>
<evidence type="ECO:0000313" key="3">
    <source>
        <dbReference type="Proteomes" id="UP000299794"/>
    </source>
</evidence>
<sequence length="62" mass="6813">MLVNAHTGEVQGVRPYSQLKIAASMIAGMVTATAIILAFTVDWSQVKIPRFPQNQPTQKTQE</sequence>